<dbReference type="RefSeq" id="WP_252436220.1">
    <property type="nucleotide sequence ID" value="NZ_JAGSOV010000011.1"/>
</dbReference>
<protein>
    <submittedName>
        <fullName evidence="1">Uncharacterized protein</fullName>
    </submittedName>
</protein>
<name>A0ABT0ZV48_9PSEU</name>
<gene>
    <name evidence="1" type="ORF">KDL28_06020</name>
</gene>
<sequence>MEIDAARDRFTAASRAAQDQLLDVLNAQRDGHPDAVRAAVVDLVEAQRATVEAHQQLVDAAGRYEIDPEVRARLEAEHAQLRHHLAATEHELDRLTVRPGHAPDPAPQVIDLSIPLVASADDMALVADRLQRAAHIADRAGAPLLVGPLLDVAHLLRRVADEGGTEPSTHAAADLAAALLGYQDHLPMP</sequence>
<proteinExistence type="predicted"/>
<evidence type="ECO:0000313" key="2">
    <source>
        <dbReference type="Proteomes" id="UP001165283"/>
    </source>
</evidence>
<accession>A0ABT0ZV48</accession>
<dbReference type="EMBL" id="JAGSOV010000011">
    <property type="protein sequence ID" value="MCO1654609.1"/>
    <property type="molecule type" value="Genomic_DNA"/>
</dbReference>
<reference evidence="1" key="1">
    <citation type="submission" date="2021-04" db="EMBL/GenBank/DDBJ databases">
        <title>Pseudonocardia sp. nov., isolated from sandy soil of mangrove forest.</title>
        <authorList>
            <person name="Zan Z."/>
            <person name="Huang R."/>
            <person name="Liu W."/>
        </authorList>
    </citation>
    <scope>NUCLEOTIDE SEQUENCE</scope>
    <source>
        <strain evidence="1">S2-4</strain>
    </source>
</reference>
<organism evidence="1 2">
    <name type="scientific">Pseudonocardia humida</name>
    <dbReference type="NCBI Taxonomy" id="2800819"/>
    <lineage>
        <taxon>Bacteria</taxon>
        <taxon>Bacillati</taxon>
        <taxon>Actinomycetota</taxon>
        <taxon>Actinomycetes</taxon>
        <taxon>Pseudonocardiales</taxon>
        <taxon>Pseudonocardiaceae</taxon>
        <taxon>Pseudonocardia</taxon>
    </lineage>
</organism>
<keyword evidence="2" id="KW-1185">Reference proteome</keyword>
<dbReference type="Proteomes" id="UP001165283">
    <property type="component" value="Unassembled WGS sequence"/>
</dbReference>
<comment type="caution">
    <text evidence="1">The sequence shown here is derived from an EMBL/GenBank/DDBJ whole genome shotgun (WGS) entry which is preliminary data.</text>
</comment>
<evidence type="ECO:0000313" key="1">
    <source>
        <dbReference type="EMBL" id="MCO1654609.1"/>
    </source>
</evidence>